<dbReference type="Proteomes" id="UP001187143">
    <property type="component" value="Unassembled WGS sequence"/>
</dbReference>
<accession>A0AAE4RF91</accession>
<dbReference type="NCBIfam" id="NF007479">
    <property type="entry name" value="PRK10069.1"/>
    <property type="match status" value="1"/>
</dbReference>
<evidence type="ECO:0000313" key="4">
    <source>
        <dbReference type="Proteomes" id="UP001187143"/>
    </source>
</evidence>
<comment type="similarity">
    <text evidence="1">Belongs to the bacterial ring-hydroxylating dioxygenase beta subunit family.</text>
</comment>
<dbReference type="GO" id="GO:0051213">
    <property type="term" value="F:dioxygenase activity"/>
    <property type="evidence" value="ECO:0007669"/>
    <property type="project" value="UniProtKB-KW"/>
</dbReference>
<dbReference type="RefSeq" id="WP_317728452.1">
    <property type="nucleotide sequence ID" value="NZ_JAWLLC010000024.1"/>
</dbReference>
<proteinExistence type="inferred from homology"/>
<dbReference type="AlphaFoldDB" id="A0AAE4RF91"/>
<dbReference type="Pfam" id="PF00866">
    <property type="entry name" value="Ring_hydroxyl_B"/>
    <property type="match status" value="1"/>
</dbReference>
<dbReference type="GO" id="GO:0019380">
    <property type="term" value="P:3-phenylpropionate catabolic process"/>
    <property type="evidence" value="ECO:0007669"/>
    <property type="project" value="TreeGrafter"/>
</dbReference>
<sequence>MVATTGEELLLRYEIEAFLFNESELLDDGRFHDWLELCSEDIRYVIPVRATKERGADGISTVMTHWDDDYTGLQMRVLRLDTEYAWAEDPASRIRHFVSNVRVRSTSQADEYEVRSNLLVSRSRGDSPTVDLVVAERRDRIRRTEAGLRLAARTVVLDHSVIGTHNLAFFF</sequence>
<dbReference type="InterPro" id="IPR000391">
    <property type="entry name" value="Rng_hydr_dOase-bsu"/>
</dbReference>
<evidence type="ECO:0000256" key="1">
    <source>
        <dbReference type="ARBA" id="ARBA00009570"/>
    </source>
</evidence>
<gene>
    <name evidence="3" type="ORF">R4F53_20205</name>
</gene>
<dbReference type="PANTHER" id="PTHR41534">
    <property type="entry name" value="BLR3401 PROTEIN"/>
    <property type="match status" value="1"/>
</dbReference>
<evidence type="ECO:0000313" key="3">
    <source>
        <dbReference type="EMBL" id="MDV7014615.1"/>
    </source>
</evidence>
<dbReference type="PANTHER" id="PTHR41534:SF2">
    <property type="entry name" value="3-PHENYLPROPIONATE_CINNAMIC ACID DIOXYGENASE SUBUNIT BETA"/>
    <property type="match status" value="1"/>
</dbReference>
<keyword evidence="3" id="KW-0223">Dioxygenase</keyword>
<dbReference type="InterPro" id="IPR032710">
    <property type="entry name" value="NTF2-like_dom_sf"/>
</dbReference>
<dbReference type="EMBL" id="JAWLLD010000025">
    <property type="protein sequence ID" value="MDV7014615.1"/>
    <property type="molecule type" value="Genomic_DNA"/>
</dbReference>
<evidence type="ECO:0000256" key="2">
    <source>
        <dbReference type="ARBA" id="ARBA00023002"/>
    </source>
</evidence>
<protein>
    <submittedName>
        <fullName evidence="3">Aromatic-ring-hydroxylating dioxygenase subunit beta</fullName>
        <ecNumber evidence="3">1.14.-.-</ecNumber>
    </submittedName>
</protein>
<name>A0AAE4RF91_MYCIT</name>
<dbReference type="CDD" id="cd00667">
    <property type="entry name" value="ring_hydroxylating_dioxygenases_beta"/>
    <property type="match status" value="1"/>
</dbReference>
<reference evidence="3" key="1">
    <citation type="submission" date="2023-10" db="EMBL/GenBank/DDBJ databases">
        <title>Characterization and genome sequence of Mycobacterium intracellulare ABSURDO, a novel pathogenic isolate with three colony morphotypes that vary in growth and acid-fastness.</title>
        <authorList>
            <person name="Jude B.A."/>
            <person name="Robinson R.T."/>
        </authorList>
    </citation>
    <scope>NUCLEOTIDE SEQUENCE</scope>
    <source>
        <strain evidence="3">ABSURDO Component B</strain>
    </source>
</reference>
<keyword evidence="2 3" id="KW-0560">Oxidoreductase</keyword>
<comment type="caution">
    <text evidence="3">The sequence shown here is derived from an EMBL/GenBank/DDBJ whole genome shotgun (WGS) entry which is preliminary data.</text>
</comment>
<dbReference type="SUPFAM" id="SSF54427">
    <property type="entry name" value="NTF2-like"/>
    <property type="match status" value="1"/>
</dbReference>
<organism evidence="3 4">
    <name type="scientific">Mycobacterium intracellulare</name>
    <dbReference type="NCBI Taxonomy" id="1767"/>
    <lineage>
        <taxon>Bacteria</taxon>
        <taxon>Bacillati</taxon>
        <taxon>Actinomycetota</taxon>
        <taxon>Actinomycetes</taxon>
        <taxon>Mycobacteriales</taxon>
        <taxon>Mycobacteriaceae</taxon>
        <taxon>Mycobacterium</taxon>
        <taxon>Mycobacterium avium complex (MAC)</taxon>
    </lineage>
</organism>
<dbReference type="Gene3D" id="3.10.450.50">
    <property type="match status" value="1"/>
</dbReference>
<dbReference type="EC" id="1.14.-.-" evidence="3"/>